<dbReference type="SUPFAM" id="SSF55120">
    <property type="entry name" value="Pseudouridine synthase"/>
    <property type="match status" value="1"/>
</dbReference>
<evidence type="ECO:0000256" key="10">
    <source>
        <dbReference type="ARBA" id="ARBA00023212"/>
    </source>
</evidence>
<dbReference type="GO" id="GO:0005819">
    <property type="term" value="C:spindle"/>
    <property type="evidence" value="ECO:0007669"/>
    <property type="project" value="UniProtKB-SubCell"/>
</dbReference>
<keyword evidence="11" id="KW-0413">Isomerase</keyword>
<evidence type="ECO:0000313" key="18">
    <source>
        <dbReference type="Proteomes" id="UP000677054"/>
    </source>
</evidence>
<dbReference type="GO" id="GO:0009982">
    <property type="term" value="F:pseudouridine synthase activity"/>
    <property type="evidence" value="ECO:0007669"/>
    <property type="project" value="InterPro"/>
</dbReference>
<dbReference type="GO" id="GO:0005737">
    <property type="term" value="C:cytoplasm"/>
    <property type="evidence" value="ECO:0007669"/>
    <property type="project" value="TreeGrafter"/>
</dbReference>
<comment type="subcellular location">
    <subcellularLocation>
        <location evidence="1">Cytoplasm</location>
        <location evidence="1">Cytoskeleton</location>
        <location evidence="1">Spindle</location>
    </subcellularLocation>
</comment>
<dbReference type="EMBL" id="CAJPEV010001932">
    <property type="protein sequence ID" value="CAG0894946.1"/>
    <property type="molecule type" value="Genomic_DNA"/>
</dbReference>
<protein>
    <recommendedName>
        <fullName evidence="19">tRNA pseudouridine synthase</fullName>
    </recommendedName>
</protein>
<dbReference type="NCBIfam" id="TIGR00071">
    <property type="entry name" value="hisT_truA"/>
    <property type="match status" value="1"/>
</dbReference>
<feature type="non-terminal residue" evidence="17">
    <location>
        <position position="1"/>
    </location>
</feature>
<evidence type="ECO:0000256" key="3">
    <source>
        <dbReference type="ARBA" id="ARBA00009645"/>
    </source>
</evidence>
<evidence type="ECO:0008006" key="19">
    <source>
        <dbReference type="Google" id="ProtNLM"/>
    </source>
</evidence>
<evidence type="ECO:0000313" key="17">
    <source>
        <dbReference type="EMBL" id="CAD7248639.1"/>
    </source>
</evidence>
<evidence type="ECO:0000256" key="8">
    <source>
        <dbReference type="ARBA" id="ARBA00022776"/>
    </source>
</evidence>
<keyword evidence="6" id="KW-0819">tRNA processing</keyword>
<dbReference type="GO" id="GO:1990481">
    <property type="term" value="P:mRNA pseudouridine synthesis"/>
    <property type="evidence" value="ECO:0007669"/>
    <property type="project" value="TreeGrafter"/>
</dbReference>
<feature type="region of interest" description="Disordered" evidence="14">
    <location>
        <begin position="516"/>
        <end position="545"/>
    </location>
</feature>
<evidence type="ECO:0000259" key="16">
    <source>
        <dbReference type="Pfam" id="PF14932"/>
    </source>
</evidence>
<comment type="similarity">
    <text evidence="3">Belongs to the HAUS3 family.</text>
</comment>
<dbReference type="Pfam" id="PF01416">
    <property type="entry name" value="PseudoU_synth_1"/>
    <property type="match status" value="1"/>
</dbReference>
<dbReference type="InterPro" id="IPR020094">
    <property type="entry name" value="TruA/RsuA/RluB/E/F_N"/>
</dbReference>
<comment type="similarity">
    <text evidence="2">Belongs to the tRNA pseudouridine synthase TruA family.</text>
</comment>
<keyword evidence="4" id="KW-0963">Cytoplasm</keyword>
<evidence type="ECO:0000256" key="6">
    <source>
        <dbReference type="ARBA" id="ARBA00022694"/>
    </source>
</evidence>
<dbReference type="CDD" id="cd02569">
    <property type="entry name" value="PseudoU_synth_ScPus3"/>
    <property type="match status" value="1"/>
</dbReference>
<evidence type="ECO:0000256" key="11">
    <source>
        <dbReference type="ARBA" id="ARBA00023235"/>
    </source>
</evidence>
<dbReference type="PANTHER" id="PTHR11142">
    <property type="entry name" value="PSEUDOURIDYLATE SYNTHASE"/>
    <property type="match status" value="1"/>
</dbReference>
<dbReference type="AlphaFoldDB" id="A0A7R8XJL7"/>
<dbReference type="Proteomes" id="UP000677054">
    <property type="component" value="Unassembled WGS sequence"/>
</dbReference>
<keyword evidence="5" id="KW-0132">Cell division</keyword>
<evidence type="ECO:0000256" key="7">
    <source>
        <dbReference type="ARBA" id="ARBA00022701"/>
    </source>
</evidence>
<accession>A0A7R8XJL7</accession>
<dbReference type="InterPro" id="IPR020103">
    <property type="entry name" value="PsdUridine_synth_cat_dom_sf"/>
</dbReference>
<feature type="domain" description="HAUS augmin-like complex subunit 3 N-terminal" evidence="16">
    <location>
        <begin position="624"/>
        <end position="870"/>
    </location>
</feature>
<sequence>NYIQIEDYEWYKVEQSGIQKGKQKECHALAKSYKGQWSELLKGSSFWTKSEKDNGCIPVESMGPYTTWDLTLPRGHRQALSVFSLTFDWKQPHLLGLHIGLPGVFIMDIDELVAKDCDGEKPRRGKAKKVPRGFDFSKHGKRHVAFWIKYLGWDFQGFVVQDDTEQTIEAALFQAFAKTKLVESRQTSNYHRCGRTDKGVSAFTQVISLDVRSNAKDGVGVITPNPSMSSGSEELNYSYMLNRVLPHEIRVIAWAPVESSFSARFNCVQRTYKYFIPRGNLNIEEAALSLIGEHDFRNLCKMDVNNGVLTYTRKISSVTLDLTKGTEDSDQQSPYDLFVLTIEGQGFLWHQIRCIVAILLLIGEGKEDSSVIQELLDISKNPWLKLFLFSKPVYAMAHELSLCLFDAQFDGLEWQFDELALKTVILELQEAWARHAIKAEMIRSMLGHLEPQLPKSAKGQALWLQTGVLPRNYTPLLQRQKCESLETRIACVNERKKRKLQENECLQTTPCENSMRRRDELRNSPHSQRACLSPARRPQPTLTKRGTMGPGCWIRSLGSPRHVDLSFAQDTRLFECHLDIVMTHPKPTRKFLTKLQKLGVFTEEERLADVEIGWWNGNARIGGFLDWFSTHVKPDHIVPPDVAREFELLQEEGNVLEKEELEIALQEYEDLDEDEEDDSAKLELIRNSLMEQITSLNASQKKLMHQRQILIQEEEALRLKREVLLRRKSEREKEDDKKKRDVRWVSELIEREIKDSCRILGETKALVSSFGQHDSRRKSFKVSGIFSAHLASYEEKEKRLLVSLNTYAAQNRFSMLSTYEEKGKVPDIAMLTLNSEASTSTSFKEGDRLKQFNFIRTAWLCNKRKEIKLFAERGAALMQLSVARQLLQQVQLGALPSDPQILQEQISCFKKELLNIEVANADLWEKAEALLRECENVYPMSVICGDYLSEEQKGRRQLEVLLPLRALLLAACARHLWLCLLLKGEYFALQDLHEKVSSTLEHFEALSKIVDYKKESSGRQRASKSVDEDPLLYALNRILSELDGSTLGASLPRVLCGIQELRASLERIQDENRGSISRLFLHLQARCKEGRQAERAWKETQKVPNRPRSASSSADEATAVLAEALKKVELLEAKQVAVEAAERRSEGVWEELNRKIWIWFHSDPERLKQELEFLEKQLRLEEQLWSK</sequence>
<organism evidence="17">
    <name type="scientific">Darwinula stevensoni</name>
    <dbReference type="NCBI Taxonomy" id="69355"/>
    <lineage>
        <taxon>Eukaryota</taxon>
        <taxon>Metazoa</taxon>
        <taxon>Ecdysozoa</taxon>
        <taxon>Arthropoda</taxon>
        <taxon>Crustacea</taxon>
        <taxon>Oligostraca</taxon>
        <taxon>Ostracoda</taxon>
        <taxon>Podocopa</taxon>
        <taxon>Podocopida</taxon>
        <taxon>Darwinulocopina</taxon>
        <taxon>Darwinuloidea</taxon>
        <taxon>Darwinulidae</taxon>
        <taxon>Darwinula</taxon>
    </lineage>
</organism>
<feature type="coiled-coil region" evidence="13">
    <location>
        <begin position="1114"/>
        <end position="1184"/>
    </location>
</feature>
<feature type="region of interest" description="Disordered" evidence="14">
    <location>
        <begin position="1094"/>
        <end position="1114"/>
    </location>
</feature>
<proteinExistence type="inferred from homology"/>
<dbReference type="EMBL" id="LR901449">
    <property type="protein sequence ID" value="CAD7248639.1"/>
    <property type="molecule type" value="Genomic_DNA"/>
</dbReference>
<keyword evidence="12" id="KW-0131">Cell cycle</keyword>
<gene>
    <name evidence="17" type="ORF">DSTB1V02_LOCUS8450</name>
</gene>
<dbReference type="Pfam" id="PF14932">
    <property type="entry name" value="HAUS-augmin3"/>
    <property type="match status" value="1"/>
</dbReference>
<name>A0A7R8XJL7_9CRUS</name>
<evidence type="ECO:0000259" key="15">
    <source>
        <dbReference type="Pfam" id="PF01416"/>
    </source>
</evidence>
<dbReference type="InterPro" id="IPR001406">
    <property type="entry name" value="PsdUridine_synth_TruA"/>
</dbReference>
<dbReference type="GO" id="GO:0005634">
    <property type="term" value="C:nucleus"/>
    <property type="evidence" value="ECO:0007669"/>
    <property type="project" value="TreeGrafter"/>
</dbReference>
<evidence type="ECO:0000256" key="9">
    <source>
        <dbReference type="ARBA" id="ARBA00023054"/>
    </source>
</evidence>
<keyword evidence="7" id="KW-0493">Microtubule</keyword>
<evidence type="ECO:0000256" key="12">
    <source>
        <dbReference type="ARBA" id="ARBA00023306"/>
    </source>
</evidence>
<reference evidence="17" key="1">
    <citation type="submission" date="2020-11" db="EMBL/GenBank/DDBJ databases">
        <authorList>
            <person name="Tran Van P."/>
        </authorList>
    </citation>
    <scope>NUCLEOTIDE SEQUENCE</scope>
</reference>
<feature type="domain" description="Pseudouridine synthase I TruA alpha/beta" evidence="15">
    <location>
        <begin position="286"/>
        <end position="410"/>
    </location>
</feature>
<keyword evidence="8" id="KW-0498">Mitosis</keyword>
<evidence type="ECO:0000256" key="4">
    <source>
        <dbReference type="ARBA" id="ARBA00022490"/>
    </source>
</evidence>
<dbReference type="InterPro" id="IPR032733">
    <property type="entry name" value="HAUS3_N"/>
</dbReference>
<evidence type="ECO:0000256" key="2">
    <source>
        <dbReference type="ARBA" id="ARBA00009375"/>
    </source>
</evidence>
<evidence type="ECO:0000256" key="1">
    <source>
        <dbReference type="ARBA" id="ARBA00004186"/>
    </source>
</evidence>
<keyword evidence="9 13" id="KW-0175">Coiled coil</keyword>
<dbReference type="GO" id="GO:0031119">
    <property type="term" value="P:tRNA pseudouridine synthesis"/>
    <property type="evidence" value="ECO:0007669"/>
    <property type="project" value="TreeGrafter"/>
</dbReference>
<dbReference type="InterPro" id="IPR020097">
    <property type="entry name" value="PsdUridine_synth_TruA_a/b_dom"/>
</dbReference>
<evidence type="ECO:0000256" key="14">
    <source>
        <dbReference type="SAM" id="MobiDB-lite"/>
    </source>
</evidence>
<evidence type="ECO:0000256" key="5">
    <source>
        <dbReference type="ARBA" id="ARBA00022618"/>
    </source>
</evidence>
<dbReference type="InterPro" id="IPR041707">
    <property type="entry name" value="Pus3-like"/>
</dbReference>
<keyword evidence="18" id="KW-1185">Reference proteome</keyword>
<dbReference type="GO" id="GO:0051301">
    <property type="term" value="P:cell division"/>
    <property type="evidence" value="ECO:0007669"/>
    <property type="project" value="UniProtKB-KW"/>
</dbReference>
<dbReference type="Gene3D" id="3.30.70.660">
    <property type="entry name" value="Pseudouridine synthase I, catalytic domain, C-terminal subdomain"/>
    <property type="match status" value="1"/>
</dbReference>
<dbReference type="GO" id="GO:0003723">
    <property type="term" value="F:RNA binding"/>
    <property type="evidence" value="ECO:0007669"/>
    <property type="project" value="InterPro"/>
</dbReference>
<dbReference type="InterPro" id="IPR020095">
    <property type="entry name" value="PsdUridine_synth_TruA_C"/>
</dbReference>
<dbReference type="OrthoDB" id="25767at2759"/>
<dbReference type="Gene3D" id="3.30.70.580">
    <property type="entry name" value="Pseudouridine synthase I, catalytic domain, N-terminal subdomain"/>
    <property type="match status" value="1"/>
</dbReference>
<dbReference type="GO" id="GO:0005874">
    <property type="term" value="C:microtubule"/>
    <property type="evidence" value="ECO:0007669"/>
    <property type="project" value="UniProtKB-KW"/>
</dbReference>
<evidence type="ECO:0000256" key="13">
    <source>
        <dbReference type="SAM" id="Coils"/>
    </source>
</evidence>
<keyword evidence="10" id="KW-0206">Cytoskeleton</keyword>
<dbReference type="FunFam" id="3.30.70.580:FF:000007">
    <property type="entry name" value="tRNA pseudouridine synthase"/>
    <property type="match status" value="1"/>
</dbReference>
<dbReference type="PANTHER" id="PTHR11142:SF5">
    <property type="entry name" value="TRNA PSEUDOURIDINE(38_39) SYNTHASE"/>
    <property type="match status" value="1"/>
</dbReference>
<dbReference type="HAMAP" id="MF_00171">
    <property type="entry name" value="TruA"/>
    <property type="match status" value="1"/>
</dbReference>